<comment type="caution">
    <text evidence="1">The sequence shown here is derived from an EMBL/GenBank/DDBJ whole genome shotgun (WGS) entry which is preliminary data.</text>
</comment>
<evidence type="ECO:0000313" key="2">
    <source>
        <dbReference type="Proteomes" id="UP000215914"/>
    </source>
</evidence>
<sequence>MTETDECKRFSERSRNVREVMFISLDGNLPPIELQLRSRYCMLEWALEFK</sequence>
<dbReference type="Proteomes" id="UP000215914">
    <property type="component" value="Unassembled WGS sequence"/>
</dbReference>
<keyword evidence="2" id="KW-1185">Reference proteome</keyword>
<proteinExistence type="predicted"/>
<dbReference type="EMBL" id="MNCJ02000323">
    <property type="protein sequence ID" value="KAF5794234.1"/>
    <property type="molecule type" value="Genomic_DNA"/>
</dbReference>
<reference evidence="1" key="1">
    <citation type="journal article" date="2017" name="Nature">
        <title>The sunflower genome provides insights into oil metabolism, flowering and Asterid evolution.</title>
        <authorList>
            <person name="Badouin H."/>
            <person name="Gouzy J."/>
            <person name="Grassa C.J."/>
            <person name="Murat F."/>
            <person name="Staton S.E."/>
            <person name="Cottret L."/>
            <person name="Lelandais-Briere C."/>
            <person name="Owens G.L."/>
            <person name="Carrere S."/>
            <person name="Mayjonade B."/>
            <person name="Legrand L."/>
            <person name="Gill N."/>
            <person name="Kane N.C."/>
            <person name="Bowers J.E."/>
            <person name="Hubner S."/>
            <person name="Bellec A."/>
            <person name="Berard A."/>
            <person name="Berges H."/>
            <person name="Blanchet N."/>
            <person name="Boniface M.C."/>
            <person name="Brunel D."/>
            <person name="Catrice O."/>
            <person name="Chaidir N."/>
            <person name="Claudel C."/>
            <person name="Donnadieu C."/>
            <person name="Faraut T."/>
            <person name="Fievet G."/>
            <person name="Helmstetter N."/>
            <person name="King M."/>
            <person name="Knapp S.J."/>
            <person name="Lai Z."/>
            <person name="Le Paslier M.C."/>
            <person name="Lippi Y."/>
            <person name="Lorenzon L."/>
            <person name="Mandel J.R."/>
            <person name="Marage G."/>
            <person name="Marchand G."/>
            <person name="Marquand E."/>
            <person name="Bret-Mestries E."/>
            <person name="Morien E."/>
            <person name="Nambeesan S."/>
            <person name="Nguyen T."/>
            <person name="Pegot-Espagnet P."/>
            <person name="Pouilly N."/>
            <person name="Raftis F."/>
            <person name="Sallet E."/>
            <person name="Schiex T."/>
            <person name="Thomas J."/>
            <person name="Vandecasteele C."/>
            <person name="Vares D."/>
            <person name="Vear F."/>
            <person name="Vautrin S."/>
            <person name="Crespi M."/>
            <person name="Mangin B."/>
            <person name="Burke J.M."/>
            <person name="Salse J."/>
            <person name="Munos S."/>
            <person name="Vincourt P."/>
            <person name="Rieseberg L.H."/>
            <person name="Langlade N.B."/>
        </authorList>
    </citation>
    <scope>NUCLEOTIDE SEQUENCE</scope>
    <source>
        <tissue evidence="1">Leaves</tissue>
    </source>
</reference>
<organism evidence="1 2">
    <name type="scientific">Helianthus annuus</name>
    <name type="common">Common sunflower</name>
    <dbReference type="NCBI Taxonomy" id="4232"/>
    <lineage>
        <taxon>Eukaryota</taxon>
        <taxon>Viridiplantae</taxon>
        <taxon>Streptophyta</taxon>
        <taxon>Embryophyta</taxon>
        <taxon>Tracheophyta</taxon>
        <taxon>Spermatophyta</taxon>
        <taxon>Magnoliopsida</taxon>
        <taxon>eudicotyledons</taxon>
        <taxon>Gunneridae</taxon>
        <taxon>Pentapetalae</taxon>
        <taxon>asterids</taxon>
        <taxon>campanulids</taxon>
        <taxon>Asterales</taxon>
        <taxon>Asteraceae</taxon>
        <taxon>Asteroideae</taxon>
        <taxon>Heliantheae alliance</taxon>
        <taxon>Heliantheae</taxon>
        <taxon>Helianthus</taxon>
    </lineage>
</organism>
<name>A0A9K3IDI9_HELAN</name>
<evidence type="ECO:0000313" key="1">
    <source>
        <dbReference type="EMBL" id="KAF5794234.1"/>
    </source>
</evidence>
<dbReference type="AlphaFoldDB" id="A0A9K3IDI9"/>
<protein>
    <submittedName>
        <fullName evidence="1">Uncharacterized protein</fullName>
    </submittedName>
</protein>
<dbReference type="Gramene" id="mRNA:HanXRQr2_Chr08g0325831">
    <property type="protein sequence ID" value="CDS:HanXRQr2_Chr08g0325831.1"/>
    <property type="gene ID" value="HanXRQr2_Chr08g0325831"/>
</dbReference>
<accession>A0A9K3IDI9</accession>
<gene>
    <name evidence="1" type="ORF">HanXRQr2_Chr08g0325831</name>
</gene>
<reference evidence="1" key="2">
    <citation type="submission" date="2020-06" db="EMBL/GenBank/DDBJ databases">
        <title>Helianthus annuus Genome sequencing and assembly Release 2.</title>
        <authorList>
            <person name="Gouzy J."/>
            <person name="Langlade N."/>
            <person name="Munos S."/>
        </authorList>
    </citation>
    <scope>NUCLEOTIDE SEQUENCE</scope>
    <source>
        <tissue evidence="1">Leaves</tissue>
    </source>
</reference>